<evidence type="ECO:0000313" key="2">
    <source>
        <dbReference type="EMBL" id="MFD1674315.1"/>
    </source>
</evidence>
<sequence length="57" mass="6441">MLHTGDLIFVRGQLDSLQNERRLGKLEQSHTWLWRTVSGAIIAEAVGTVIAMISHFH</sequence>
<organism evidence="2 3">
    <name type="scientific">Alicyclobacillus fodiniaquatilis</name>
    <dbReference type="NCBI Taxonomy" id="1661150"/>
    <lineage>
        <taxon>Bacteria</taxon>
        <taxon>Bacillati</taxon>
        <taxon>Bacillota</taxon>
        <taxon>Bacilli</taxon>
        <taxon>Bacillales</taxon>
        <taxon>Alicyclobacillaceae</taxon>
        <taxon>Alicyclobacillus</taxon>
    </lineage>
</organism>
<protein>
    <submittedName>
        <fullName evidence="2">Uncharacterized protein</fullName>
    </submittedName>
</protein>
<feature type="transmembrane region" description="Helical" evidence="1">
    <location>
        <begin position="32"/>
        <end position="53"/>
    </location>
</feature>
<reference evidence="3" key="1">
    <citation type="journal article" date="2019" name="Int. J. Syst. Evol. Microbiol.">
        <title>The Global Catalogue of Microorganisms (GCM) 10K type strain sequencing project: providing services to taxonomists for standard genome sequencing and annotation.</title>
        <authorList>
            <consortium name="The Broad Institute Genomics Platform"/>
            <consortium name="The Broad Institute Genome Sequencing Center for Infectious Disease"/>
            <person name="Wu L."/>
            <person name="Ma J."/>
        </authorList>
    </citation>
    <scope>NUCLEOTIDE SEQUENCE [LARGE SCALE GENOMIC DNA]</scope>
    <source>
        <strain evidence="3">CGMCC 1.12286</strain>
    </source>
</reference>
<accession>A0ABW4JFX0</accession>
<dbReference type="Proteomes" id="UP001597079">
    <property type="component" value="Unassembled WGS sequence"/>
</dbReference>
<keyword evidence="1" id="KW-0812">Transmembrane</keyword>
<name>A0ABW4JFX0_9BACL</name>
<comment type="caution">
    <text evidence="2">The sequence shown here is derived from an EMBL/GenBank/DDBJ whole genome shotgun (WGS) entry which is preliminary data.</text>
</comment>
<keyword evidence="1" id="KW-1133">Transmembrane helix</keyword>
<keyword evidence="3" id="KW-1185">Reference proteome</keyword>
<keyword evidence="1" id="KW-0472">Membrane</keyword>
<dbReference type="RefSeq" id="WP_377942179.1">
    <property type="nucleotide sequence ID" value="NZ_JBHUCX010000018.1"/>
</dbReference>
<evidence type="ECO:0000256" key="1">
    <source>
        <dbReference type="SAM" id="Phobius"/>
    </source>
</evidence>
<gene>
    <name evidence="2" type="ORF">ACFSB2_06295</name>
</gene>
<proteinExistence type="predicted"/>
<dbReference type="EMBL" id="JBHUCX010000018">
    <property type="protein sequence ID" value="MFD1674315.1"/>
    <property type="molecule type" value="Genomic_DNA"/>
</dbReference>
<evidence type="ECO:0000313" key="3">
    <source>
        <dbReference type="Proteomes" id="UP001597079"/>
    </source>
</evidence>